<dbReference type="Pfam" id="PF03732">
    <property type="entry name" value="Retrotrans_gag"/>
    <property type="match status" value="1"/>
</dbReference>
<evidence type="ECO:0000313" key="3">
    <source>
        <dbReference type="EMBL" id="VAI85765.1"/>
    </source>
</evidence>
<evidence type="ECO:0000256" key="1">
    <source>
        <dbReference type="SAM" id="Phobius"/>
    </source>
</evidence>
<evidence type="ECO:0000259" key="2">
    <source>
        <dbReference type="Pfam" id="PF03732"/>
    </source>
</evidence>
<dbReference type="AlphaFoldDB" id="A0A9R1BYI5"/>
<feature type="transmembrane region" description="Helical" evidence="1">
    <location>
        <begin position="344"/>
        <end position="363"/>
    </location>
</feature>
<keyword evidence="4" id="KW-1185">Reference proteome</keyword>
<dbReference type="PANTHER" id="PTHR48241">
    <property type="entry name" value="BURP DOMAIN-CONTAINING PROTEIN"/>
    <property type="match status" value="1"/>
</dbReference>
<evidence type="ECO:0000313" key="4">
    <source>
        <dbReference type="Proteomes" id="UP000324705"/>
    </source>
</evidence>
<keyword evidence="1" id="KW-1133">Transmembrane helix</keyword>
<keyword evidence="1" id="KW-0812">Transmembrane</keyword>
<organism evidence="3 4">
    <name type="scientific">Triticum turgidum subsp. durum</name>
    <name type="common">Durum wheat</name>
    <name type="synonym">Triticum durum</name>
    <dbReference type="NCBI Taxonomy" id="4567"/>
    <lineage>
        <taxon>Eukaryota</taxon>
        <taxon>Viridiplantae</taxon>
        <taxon>Streptophyta</taxon>
        <taxon>Embryophyta</taxon>
        <taxon>Tracheophyta</taxon>
        <taxon>Spermatophyta</taxon>
        <taxon>Magnoliopsida</taxon>
        <taxon>Liliopsida</taxon>
        <taxon>Poales</taxon>
        <taxon>Poaceae</taxon>
        <taxon>BOP clade</taxon>
        <taxon>Pooideae</taxon>
        <taxon>Triticodae</taxon>
        <taxon>Triticeae</taxon>
        <taxon>Triticinae</taxon>
        <taxon>Triticum</taxon>
    </lineage>
</organism>
<name>A0A9R1BYI5_TRITD</name>
<gene>
    <name evidence="3" type="ORF">TRITD_7Bv1G060430</name>
</gene>
<dbReference type="EMBL" id="LT934124">
    <property type="protein sequence ID" value="VAI85765.1"/>
    <property type="molecule type" value="Genomic_DNA"/>
</dbReference>
<dbReference type="InterPro" id="IPR005162">
    <property type="entry name" value="Retrotrans_gag_dom"/>
</dbReference>
<accession>A0A9R1BYI5</accession>
<feature type="transmembrane region" description="Helical" evidence="1">
    <location>
        <begin position="375"/>
        <end position="395"/>
    </location>
</feature>
<dbReference type="Gramene" id="TRITD7Bv1G060430.1">
    <property type="protein sequence ID" value="TRITD7Bv1G060430.1"/>
    <property type="gene ID" value="TRITD7Bv1G060430"/>
</dbReference>
<keyword evidence="1" id="KW-0472">Membrane</keyword>
<proteinExistence type="predicted"/>
<feature type="domain" description="Retrotransposon gag" evidence="2">
    <location>
        <begin position="21"/>
        <end position="112"/>
    </location>
</feature>
<sequence length="418" mass="48141">MEYSGTVKYHGVPQDAIKCMMFSFSLRDDARAWYRSLPSRSYSWNEISRAFLDKYFPLHKQSAIRDEIFNFVQREGESLYDAWERYKALFRICPNHGLKRWLELQIFYRGLTWDTRAYVDMAAGGAITNKTLDDAFLLIESISFHQLRWYNDKPTSDSLVCLQQITTPQPPILTQNPEPLSQCDKVELAWIIFDDDDTILVDAHATDHMDTSVGDSVLHCNDSSMDEPELQLVAFDIEESPLVHIEHVLVEPDMEKFSFDDVSCIDSSTLEPEMESFMVDYDEVDSDVKEPSSTISLVDMSPVEISTSTPHLVSSIEVVLKVLPNYLRYDLSFLDKICHIMDTAYAPCGLLMIFICHMLRYAYVIGYSIDDLEGIVPIICIGLFVECSFRFTLVYHSLWADQVRDDIPWDPSGLKAWR</sequence>
<reference evidence="3 4" key="1">
    <citation type="submission" date="2017-09" db="EMBL/GenBank/DDBJ databases">
        <authorList>
            <consortium name="International Durum Wheat Genome Sequencing Consortium (IDWGSC)"/>
            <person name="Milanesi L."/>
        </authorList>
    </citation>
    <scope>NUCLEOTIDE SEQUENCE [LARGE SCALE GENOMIC DNA]</scope>
    <source>
        <strain evidence="4">cv. Svevo</strain>
    </source>
</reference>
<dbReference type="OMA" id="AYAPCGL"/>
<protein>
    <recommendedName>
        <fullName evidence="2">Retrotransposon gag domain-containing protein</fullName>
    </recommendedName>
</protein>
<dbReference type="Proteomes" id="UP000324705">
    <property type="component" value="Chromosome 7B"/>
</dbReference>
<dbReference type="PANTHER" id="PTHR48241:SF1">
    <property type="entry name" value="BURP DOMAIN-CONTAINING PROTEIN"/>
    <property type="match status" value="1"/>
</dbReference>